<name>A0A9K3CXF7_9EUKA</name>
<evidence type="ECO:0000256" key="1">
    <source>
        <dbReference type="ARBA" id="ARBA00004141"/>
    </source>
</evidence>
<keyword evidence="2 6" id="KW-0812">Transmembrane</keyword>
<protein>
    <recommendedName>
        <fullName evidence="7">ABC-2 type transporter transmembrane domain-containing protein</fullName>
    </recommendedName>
</protein>
<evidence type="ECO:0000313" key="9">
    <source>
        <dbReference type="Proteomes" id="UP000265618"/>
    </source>
</evidence>
<dbReference type="Pfam" id="PF12698">
    <property type="entry name" value="ABC2_membrane_3"/>
    <property type="match status" value="1"/>
</dbReference>
<keyword evidence="4 6" id="KW-0472">Membrane</keyword>
<feature type="region of interest" description="Disordered" evidence="5">
    <location>
        <begin position="52"/>
        <end position="88"/>
    </location>
</feature>
<dbReference type="GO" id="GO:0016020">
    <property type="term" value="C:membrane"/>
    <property type="evidence" value="ECO:0007669"/>
    <property type="project" value="UniProtKB-SubCell"/>
</dbReference>
<feature type="compositionally biased region" description="Low complexity" evidence="5">
    <location>
        <begin position="216"/>
        <end position="234"/>
    </location>
</feature>
<evidence type="ECO:0000259" key="7">
    <source>
        <dbReference type="Pfam" id="PF12698"/>
    </source>
</evidence>
<feature type="compositionally biased region" description="Low complexity" evidence="5">
    <location>
        <begin position="54"/>
        <end position="69"/>
    </location>
</feature>
<evidence type="ECO:0000256" key="2">
    <source>
        <dbReference type="ARBA" id="ARBA00022692"/>
    </source>
</evidence>
<evidence type="ECO:0000256" key="5">
    <source>
        <dbReference type="SAM" id="MobiDB-lite"/>
    </source>
</evidence>
<feature type="transmembrane region" description="Helical" evidence="6">
    <location>
        <begin position="798"/>
        <end position="821"/>
    </location>
</feature>
<organism evidence="8 9">
    <name type="scientific">Kipferlia bialata</name>
    <dbReference type="NCBI Taxonomy" id="797122"/>
    <lineage>
        <taxon>Eukaryota</taxon>
        <taxon>Metamonada</taxon>
        <taxon>Carpediemonas-like organisms</taxon>
        <taxon>Kipferlia</taxon>
    </lineage>
</organism>
<sequence>MPVLLGAVEAMYFSPDSSTAPTAPALPMPVAPVLATSHSGLSISPTSMHNVWESSSDSYSSTSEDPSQDPIYWRERERERESTDTDIVAPASAESDPWMVYGAAPAPVAPVVPVATPLVIDYSVTGASLEECFLSQSRMGAALQDEETAGFQAVQDGRQIKVARKAGVEEYGEDDWLQAVTETQPGEDIAVEAEDVAEGEETPGVVTLDAPESEGTDTPTPTGDSAPSAPSAPSLSGIMRDGEVEDTLNIQTKRPRQFVALFKKMFAIDRSQKFGVLGVMVLPLSLLVTAVFILSFLLPWILSKTTAILESYDDDLTMVCDACKQIHAISDLFPLEVADSLLPVWATGMSECEGADDYGISYVCEAVDMVIGNEVQKETVYIGPGTLNNRAFQRGAWLQYYDYSGEHGDIPKQQRTLALLQESLYDDDGVILNEAAQGVILNEAAQGIVDAYHTQWYLSNDEALPWMDTSPLGLIAQLTVEVLERPAMDIATEGVTGQVELYPQFYRKDVDYDRDVNDNKIQYEQTSVKKDYVYGTQYSEDLVFDAMTKVQNKFPFATITIPEEQGIESTVMTPEIQTFLPISFFALGPYNNARREQRWRGELTGDEELDSINGLDAERESLVELGLGDVAELLLSDTTDVVVIPGAPQRNPQFASITMHMVSPINDLMARLATSAYRTATQDRGASINFSFSSFTTEHFKLSMLLSLVDDFVEIAIMLLLGGIAALSIVPYVTHMPVHEREHRIKDMLRINGVSGTQYWGSAFLYLGVVCSIVEALIVLLGRYIFRLSMFRIHGLDLLLAVFVGGAWAQVSFGLFLSNFFKSTQI</sequence>
<feature type="non-terminal residue" evidence="8">
    <location>
        <position position="1"/>
    </location>
</feature>
<dbReference type="InterPro" id="IPR013525">
    <property type="entry name" value="ABC2_TM"/>
</dbReference>
<proteinExistence type="predicted"/>
<evidence type="ECO:0000256" key="6">
    <source>
        <dbReference type="SAM" id="Phobius"/>
    </source>
</evidence>
<feature type="compositionally biased region" description="Basic and acidic residues" evidence="5">
    <location>
        <begin position="72"/>
        <end position="83"/>
    </location>
</feature>
<dbReference type="EMBL" id="BDIP01001769">
    <property type="protein sequence ID" value="GIQ85104.1"/>
    <property type="molecule type" value="Genomic_DNA"/>
</dbReference>
<evidence type="ECO:0000256" key="3">
    <source>
        <dbReference type="ARBA" id="ARBA00022989"/>
    </source>
</evidence>
<dbReference type="AlphaFoldDB" id="A0A9K3CXF7"/>
<dbReference type="Proteomes" id="UP000265618">
    <property type="component" value="Unassembled WGS sequence"/>
</dbReference>
<comment type="subcellular location">
    <subcellularLocation>
        <location evidence="1">Membrane</location>
        <topology evidence="1">Multi-pass membrane protein</topology>
    </subcellularLocation>
</comment>
<dbReference type="GO" id="GO:0140359">
    <property type="term" value="F:ABC-type transporter activity"/>
    <property type="evidence" value="ECO:0007669"/>
    <property type="project" value="InterPro"/>
</dbReference>
<keyword evidence="3 6" id="KW-1133">Transmembrane helix</keyword>
<feature type="transmembrane region" description="Helical" evidence="6">
    <location>
        <begin position="715"/>
        <end position="738"/>
    </location>
</feature>
<comment type="caution">
    <text evidence="8">The sequence shown here is derived from an EMBL/GenBank/DDBJ whole genome shotgun (WGS) entry which is preliminary data.</text>
</comment>
<feature type="transmembrane region" description="Helical" evidence="6">
    <location>
        <begin position="759"/>
        <end position="786"/>
    </location>
</feature>
<accession>A0A9K3CXF7</accession>
<gene>
    <name evidence="8" type="ORF">KIPB_006727</name>
</gene>
<feature type="transmembrane region" description="Helical" evidence="6">
    <location>
        <begin position="274"/>
        <end position="302"/>
    </location>
</feature>
<feature type="region of interest" description="Disordered" evidence="5">
    <location>
        <begin position="193"/>
        <end position="238"/>
    </location>
</feature>
<evidence type="ECO:0000256" key="4">
    <source>
        <dbReference type="ARBA" id="ARBA00023136"/>
    </source>
</evidence>
<keyword evidence="9" id="KW-1185">Reference proteome</keyword>
<evidence type="ECO:0000313" key="8">
    <source>
        <dbReference type="EMBL" id="GIQ85104.1"/>
    </source>
</evidence>
<reference evidence="8 9" key="1">
    <citation type="journal article" date="2018" name="PLoS ONE">
        <title>The draft genome of Kipferlia bialata reveals reductive genome evolution in fornicate parasites.</title>
        <authorList>
            <person name="Tanifuji G."/>
            <person name="Takabayashi S."/>
            <person name="Kume K."/>
            <person name="Takagi M."/>
            <person name="Nakayama T."/>
            <person name="Kamikawa R."/>
            <person name="Inagaki Y."/>
            <person name="Hashimoto T."/>
        </authorList>
    </citation>
    <scope>NUCLEOTIDE SEQUENCE [LARGE SCALE GENOMIC DNA]</scope>
    <source>
        <strain evidence="8">NY0173</strain>
    </source>
</reference>
<feature type="domain" description="ABC-2 type transporter transmembrane" evidence="7">
    <location>
        <begin position="672"/>
        <end position="824"/>
    </location>
</feature>